<keyword evidence="2" id="KW-1185">Reference proteome</keyword>
<dbReference type="EMBL" id="UYYA01000468">
    <property type="protein sequence ID" value="VDM53960.1"/>
    <property type="molecule type" value="Genomic_DNA"/>
</dbReference>
<sequence>MADCEILLMGWNSKKLESLRKRWEAKRVELEFWQTQVERVRQIRANLDHTMDEIQLIERTCARLSIDDLKHSLLLATNQLRVLAETVLQERLHSLKMSCEEDCAIAEELVAFCPQLNERNIEAQQVLTEKMELFRRLQDYYDAVRHMRNQNNAWNTITLSEVPTISSEMNRLLERCHTEWVKDSLQLRKELVAISGSFFQLEFDRVNEKFVFIHGFDLPKYVEEMCNKLEEKAERVRQLQGRAEMVISDLSLSLLIRRYRRRLLGPDLLTTEDPHKLLSTIMELKREEELENKAFDDMNEVAISDLQTLELDRISALYFNRREQRERLILTYTYTYHDYLNSLFCVYEDEVVQFINNRAQAELLKFNENEWQQWKENVGALESILDASMRVRFRPEFADLQRKAFSLDNKISNTKLEQFECWLNTVEDDLAAVELMPAGSLQTKRLSQLLSNCLSYQRLVGKLERLNVHDRDQVLQLCRRYYVLLSKLRRHSVDEASLPIHVDTLVQGVSTPSQLSVSSLASSDLVDRPGSVQSVCSSVDVARASVSSETYLERAVSDLRGRLHCIIQSYNEGPKSIRNAKEDYNVILVSCPYVFDCLVRFYCLSINFDYLMEEEKSLFEKEQEIIVELTRLEQRVKNRDVDDLNLIEELDQLQTQMDLLHMISSKPRHFVGSDLMERELSPSGRSRQKRRVLMMVTNTVTTIIQVVEKHILLIEAHSQDPVVHQKLALVKVS</sequence>
<proteinExistence type="predicted"/>
<gene>
    <name evidence="1" type="ORF">ACOC_LOCUS2375</name>
</gene>
<accession>A0A158PES4</accession>
<reference evidence="1 2" key="2">
    <citation type="submission" date="2018-11" db="EMBL/GenBank/DDBJ databases">
        <authorList>
            <consortium name="Pathogen Informatics"/>
        </authorList>
    </citation>
    <scope>NUCLEOTIDE SEQUENCE [LARGE SCALE GENOMIC DNA]</scope>
    <source>
        <strain evidence="1 2">Costa Rica</strain>
    </source>
</reference>
<name>A0A158PES4_ANGCS</name>
<dbReference type="WBParaSite" id="ACOC_0000237401-mRNA-1">
    <property type="protein sequence ID" value="ACOC_0000237401-mRNA-1"/>
    <property type="gene ID" value="ACOC_0000237401"/>
</dbReference>
<dbReference type="Proteomes" id="UP000267027">
    <property type="component" value="Unassembled WGS sequence"/>
</dbReference>
<dbReference type="AlphaFoldDB" id="A0A158PES4"/>
<dbReference type="OrthoDB" id="18740at2759"/>
<evidence type="ECO:0000313" key="3">
    <source>
        <dbReference type="WBParaSite" id="ACOC_0000237401-mRNA-1"/>
    </source>
</evidence>
<dbReference type="STRING" id="334426.A0A158PES4"/>
<reference evidence="3" key="1">
    <citation type="submission" date="2016-04" db="UniProtKB">
        <authorList>
            <consortium name="WormBaseParasite"/>
        </authorList>
    </citation>
    <scope>IDENTIFICATION</scope>
</reference>
<evidence type="ECO:0000313" key="2">
    <source>
        <dbReference type="Proteomes" id="UP000267027"/>
    </source>
</evidence>
<evidence type="ECO:0000313" key="1">
    <source>
        <dbReference type="EMBL" id="VDM53960.1"/>
    </source>
</evidence>
<protein>
    <submittedName>
        <fullName evidence="3">Coiled-coil domain-containing protein 96</fullName>
    </submittedName>
</protein>
<organism evidence="3">
    <name type="scientific">Angiostrongylus costaricensis</name>
    <name type="common">Nematode worm</name>
    <dbReference type="NCBI Taxonomy" id="334426"/>
    <lineage>
        <taxon>Eukaryota</taxon>
        <taxon>Metazoa</taxon>
        <taxon>Ecdysozoa</taxon>
        <taxon>Nematoda</taxon>
        <taxon>Chromadorea</taxon>
        <taxon>Rhabditida</taxon>
        <taxon>Rhabditina</taxon>
        <taxon>Rhabditomorpha</taxon>
        <taxon>Strongyloidea</taxon>
        <taxon>Metastrongylidae</taxon>
        <taxon>Angiostrongylus</taxon>
    </lineage>
</organism>